<accession>A0AA42HSG9</accession>
<evidence type="ECO:0000259" key="1">
    <source>
        <dbReference type="Pfam" id="PF01575"/>
    </source>
</evidence>
<protein>
    <submittedName>
        <fullName evidence="3">MaoC/PaaZ C-terminal domain-containing protein</fullName>
    </submittedName>
</protein>
<dbReference type="AlphaFoldDB" id="A0AA42HSG9"/>
<evidence type="ECO:0000313" key="4">
    <source>
        <dbReference type="Proteomes" id="UP001158297"/>
    </source>
</evidence>
<dbReference type="GO" id="GO:0004300">
    <property type="term" value="F:enoyl-CoA hydratase activity"/>
    <property type="evidence" value="ECO:0007669"/>
    <property type="project" value="TreeGrafter"/>
</dbReference>
<dbReference type="InterPro" id="IPR054357">
    <property type="entry name" value="MFE-2_N"/>
</dbReference>
<dbReference type="SUPFAM" id="SSF54637">
    <property type="entry name" value="Thioesterase/thiol ester dehydrase-isomerase"/>
    <property type="match status" value="2"/>
</dbReference>
<feature type="domain" description="Peroxisomal multifunctional enzyme type 2-like N-terminal" evidence="2">
    <location>
        <begin position="19"/>
        <end position="149"/>
    </location>
</feature>
<dbReference type="RefSeq" id="WP_279860258.1">
    <property type="nucleotide sequence ID" value="NZ_JAODZU010000012.1"/>
</dbReference>
<dbReference type="GO" id="GO:0044594">
    <property type="term" value="F:17-beta-hydroxysteroid dehydrogenase (NAD+) activity"/>
    <property type="evidence" value="ECO:0007669"/>
    <property type="project" value="TreeGrafter"/>
</dbReference>
<organism evidence="3 4">
    <name type="scientific">Comamonas aquatica</name>
    <dbReference type="NCBI Taxonomy" id="225991"/>
    <lineage>
        <taxon>Bacteria</taxon>
        <taxon>Pseudomonadati</taxon>
        <taxon>Pseudomonadota</taxon>
        <taxon>Betaproteobacteria</taxon>
        <taxon>Burkholderiales</taxon>
        <taxon>Comamonadaceae</taxon>
        <taxon>Comamonas</taxon>
    </lineage>
</organism>
<feature type="domain" description="MaoC-like" evidence="1">
    <location>
        <begin position="175"/>
        <end position="274"/>
    </location>
</feature>
<dbReference type="Gene3D" id="3.10.129.10">
    <property type="entry name" value="Hotdog Thioesterase"/>
    <property type="match status" value="1"/>
</dbReference>
<reference evidence="3" key="1">
    <citation type="submission" date="2022-09" db="EMBL/GenBank/DDBJ databases">
        <title>Intensive care unit water sources are persistently colonized with multi-drug resistant bacteria and are the site of extensive horizontal gene transfer of antibiotic resistance genes.</title>
        <authorList>
            <person name="Diorio-Toth L."/>
        </authorList>
    </citation>
    <scope>NUCLEOTIDE SEQUENCE</scope>
    <source>
        <strain evidence="3">GD04130</strain>
    </source>
</reference>
<dbReference type="Proteomes" id="UP001158297">
    <property type="component" value="Unassembled WGS sequence"/>
</dbReference>
<dbReference type="Pfam" id="PF01575">
    <property type="entry name" value="MaoC_dehydratas"/>
    <property type="match status" value="1"/>
</dbReference>
<sequence>MAIDYHHLKARNFAPVHQQYTVRDSMLYALSLGLGNDPLDTTALPYVYEGKDGNRLITLPSQAVVLGYPGFWAREPDTGIDWVKLLHGEQRMRLHKPLPPAADVVGYNHITHLTDKGDGKGAIMVTERRLETAEGELLATVQQVSFLRGDGGFSQAGGGQPSDAPLPALQPVPEDRAPDFTDTQAIRPEAALLYRLSGDYNPLHADPVVAKAAGFERPILHGLASYGLVTHALLRQCASGDATRFRALDIRFTSPVFPGETLVTEIWRVAGSSTQYQVRARVLERDKVVLSHGFAELA</sequence>
<gene>
    <name evidence="3" type="ORF">N7330_11655</name>
</gene>
<dbReference type="InterPro" id="IPR002539">
    <property type="entry name" value="MaoC-like_dom"/>
</dbReference>
<dbReference type="GO" id="GO:0006635">
    <property type="term" value="P:fatty acid beta-oxidation"/>
    <property type="evidence" value="ECO:0007669"/>
    <property type="project" value="TreeGrafter"/>
</dbReference>
<comment type="caution">
    <text evidence="3">The sequence shown here is derived from an EMBL/GenBank/DDBJ whole genome shotgun (WGS) entry which is preliminary data.</text>
</comment>
<dbReference type="EMBL" id="JAODZU010000012">
    <property type="protein sequence ID" value="MDH0363700.1"/>
    <property type="molecule type" value="Genomic_DNA"/>
</dbReference>
<evidence type="ECO:0000259" key="2">
    <source>
        <dbReference type="Pfam" id="PF22622"/>
    </source>
</evidence>
<evidence type="ECO:0000313" key="3">
    <source>
        <dbReference type="EMBL" id="MDH0363700.1"/>
    </source>
</evidence>
<dbReference type="PANTHER" id="PTHR13078">
    <property type="entry name" value="PEROXISOMAL MULTIFUNCTIONAL ENZYME TYPE 2-RELATED"/>
    <property type="match status" value="1"/>
</dbReference>
<dbReference type="Pfam" id="PF22622">
    <property type="entry name" value="MFE-2_hydrat-2_N"/>
    <property type="match status" value="1"/>
</dbReference>
<name>A0AA42HSG9_9BURK</name>
<proteinExistence type="predicted"/>
<dbReference type="InterPro" id="IPR029069">
    <property type="entry name" value="HotDog_dom_sf"/>
</dbReference>
<dbReference type="PANTHER" id="PTHR13078:SF56">
    <property type="entry name" value="PEROXISOMAL MULTIFUNCTIONAL ENZYME TYPE 2"/>
    <property type="match status" value="1"/>
</dbReference>
<dbReference type="GO" id="GO:0003857">
    <property type="term" value="F:(3S)-3-hydroxyacyl-CoA dehydrogenase (NAD+) activity"/>
    <property type="evidence" value="ECO:0007669"/>
    <property type="project" value="TreeGrafter"/>
</dbReference>
<dbReference type="CDD" id="cd03448">
    <property type="entry name" value="HDE_HSD"/>
    <property type="match status" value="1"/>
</dbReference>